<dbReference type="Proteomes" id="UP000719412">
    <property type="component" value="Unassembled WGS sequence"/>
</dbReference>
<organism evidence="3 4">
    <name type="scientific">Tenebrio molitor</name>
    <name type="common">Yellow mealworm beetle</name>
    <dbReference type="NCBI Taxonomy" id="7067"/>
    <lineage>
        <taxon>Eukaryota</taxon>
        <taxon>Metazoa</taxon>
        <taxon>Ecdysozoa</taxon>
        <taxon>Arthropoda</taxon>
        <taxon>Hexapoda</taxon>
        <taxon>Insecta</taxon>
        <taxon>Pterygota</taxon>
        <taxon>Neoptera</taxon>
        <taxon>Endopterygota</taxon>
        <taxon>Coleoptera</taxon>
        <taxon>Polyphaga</taxon>
        <taxon>Cucujiformia</taxon>
        <taxon>Tenebrionidae</taxon>
        <taxon>Tenebrio</taxon>
    </lineage>
</organism>
<comment type="catalytic activity">
    <reaction evidence="1">
        <text>a long-chain fatty acyl-CoA + 2 NADPH + 2 H(+) = a long-chain primary fatty alcohol + 2 NADP(+) + CoA</text>
        <dbReference type="Rhea" id="RHEA:52716"/>
        <dbReference type="ChEBI" id="CHEBI:15378"/>
        <dbReference type="ChEBI" id="CHEBI:57287"/>
        <dbReference type="ChEBI" id="CHEBI:57783"/>
        <dbReference type="ChEBI" id="CHEBI:58349"/>
        <dbReference type="ChEBI" id="CHEBI:77396"/>
        <dbReference type="ChEBI" id="CHEBI:83139"/>
        <dbReference type="EC" id="1.2.1.84"/>
    </reaction>
</comment>
<dbReference type="InterPro" id="IPR026055">
    <property type="entry name" value="FAR"/>
</dbReference>
<evidence type="ECO:0000313" key="4">
    <source>
        <dbReference type="Proteomes" id="UP000719412"/>
    </source>
</evidence>
<evidence type="ECO:0000313" key="3">
    <source>
        <dbReference type="EMBL" id="KAH0813244.1"/>
    </source>
</evidence>
<dbReference type="Gene3D" id="3.40.50.720">
    <property type="entry name" value="NAD(P)-binding Rossmann-like Domain"/>
    <property type="match status" value="2"/>
</dbReference>
<keyword evidence="1" id="KW-0560">Oxidoreductase</keyword>
<protein>
    <recommendedName>
        <fullName evidence="1">Fatty acyl-CoA reductase</fullName>
        <ecNumber evidence="1">1.2.1.84</ecNumber>
    </recommendedName>
</protein>
<dbReference type="PANTHER" id="PTHR11011:SF60">
    <property type="entry name" value="FATTY ACYL-COA REDUCTASE-RELATED"/>
    <property type="match status" value="1"/>
</dbReference>
<dbReference type="GO" id="GO:0035336">
    <property type="term" value="P:long-chain fatty-acyl-CoA metabolic process"/>
    <property type="evidence" value="ECO:0007669"/>
    <property type="project" value="TreeGrafter"/>
</dbReference>
<evidence type="ECO:0000259" key="2">
    <source>
        <dbReference type="Pfam" id="PF07993"/>
    </source>
</evidence>
<evidence type="ECO:0000256" key="1">
    <source>
        <dbReference type="RuleBase" id="RU363097"/>
    </source>
</evidence>
<comment type="similarity">
    <text evidence="1">Belongs to the fatty acyl-CoA reductase family.</text>
</comment>
<name>A0A8J6HEK9_TENMO</name>
<dbReference type="GO" id="GO:0080019">
    <property type="term" value="F:alcohol-forming very long-chain fatty acyl-CoA reductase activity"/>
    <property type="evidence" value="ECO:0007669"/>
    <property type="project" value="InterPro"/>
</dbReference>
<dbReference type="PANTHER" id="PTHR11011">
    <property type="entry name" value="MALE STERILITY PROTEIN 2-RELATED"/>
    <property type="match status" value="1"/>
</dbReference>
<keyword evidence="1" id="KW-0444">Lipid biosynthesis</keyword>
<feature type="domain" description="Thioester reductase (TE)" evidence="2">
    <location>
        <begin position="200"/>
        <end position="450"/>
    </location>
</feature>
<proteinExistence type="inferred from homology"/>
<dbReference type="EC" id="1.2.1.84" evidence="1"/>
<keyword evidence="4" id="KW-1185">Reference proteome</keyword>
<dbReference type="SUPFAM" id="SSF51735">
    <property type="entry name" value="NAD(P)-binding Rossmann-fold domains"/>
    <property type="match status" value="1"/>
</dbReference>
<comment type="caution">
    <text evidence="3">The sequence shown here is derived from an EMBL/GenBank/DDBJ whole genome shotgun (WGS) entry which is preliminary data.</text>
</comment>
<reference evidence="3" key="1">
    <citation type="journal article" date="2020" name="J Insects Food Feed">
        <title>The yellow mealworm (Tenebrio molitor) genome: a resource for the emerging insects as food and feed industry.</title>
        <authorList>
            <person name="Eriksson T."/>
            <person name="Andere A."/>
            <person name="Kelstrup H."/>
            <person name="Emery V."/>
            <person name="Picard C."/>
        </authorList>
    </citation>
    <scope>NUCLEOTIDE SEQUENCE</scope>
    <source>
        <strain evidence="3">Stoneville</strain>
        <tissue evidence="3">Whole head</tissue>
    </source>
</reference>
<dbReference type="GO" id="GO:0005777">
    <property type="term" value="C:peroxisome"/>
    <property type="evidence" value="ECO:0007669"/>
    <property type="project" value="TreeGrafter"/>
</dbReference>
<dbReference type="EMBL" id="JABDTM020025466">
    <property type="protein sequence ID" value="KAH0813244.1"/>
    <property type="molecule type" value="Genomic_DNA"/>
</dbReference>
<dbReference type="CDD" id="cd05236">
    <property type="entry name" value="FAR-N_SDR_e"/>
    <property type="match status" value="1"/>
</dbReference>
<sequence>MAESMIKEISDGLPIGIFRPAIVTSSYKQPIERLLRVVLYKEGCNMELVPVDLVTSAMIACAWDIPQKDPIPVYNYVSSIDNPTRFLDFLKAIKPQMYRYPLIASPSVVHHGLPYKILIHRRKTHVATEESSIYVLCPIQDVGDCDLALMGAPNEVSKELAPLNVDDGIQYAYEWAYLLLHTTDPQRIECQFYENQSVFITGRTGFMGKVLIEKLLRSTKVATIYVLIRAKGDKNPSPRLEKMFNCALFDKLRDSHPDYRSRVTAIAGDCTQENLGLTLEDRQELISKTNIVFHVAATVDFNENIKSAYDVNVKGTKILLEFCKKFENLKVKLIIIIPRSLFENIFLSVVHTSTAYVYCHLHALDEVIYDHPLHYEQAESMLERLSLEEAARRTPRNFVLDFHDTCIYHFFLFSILKKWINTYTFTKAMAESMIKEISDELPIGIFRPAIGLLRVILYKEDCNIELVPVDLVTSAMIACAWDIPQKDPIPVYNYVSSIDNPTRFIDFLKGYRGALSMPLCGSGNTLGQWFRVQVLEEGGCRPWNRTRHPRTITEICARGALFEVIRKVACAQASNMRMVLRISLSDRSQYHSHVADLRTRNFANDFK</sequence>
<dbReference type="InterPro" id="IPR036291">
    <property type="entry name" value="NAD(P)-bd_dom_sf"/>
</dbReference>
<dbReference type="GO" id="GO:0102965">
    <property type="term" value="F:alcohol-forming long-chain fatty acyl-CoA reductase activity"/>
    <property type="evidence" value="ECO:0007669"/>
    <property type="project" value="UniProtKB-EC"/>
</dbReference>
<gene>
    <name evidence="3" type="ORF">GEV33_009547</name>
</gene>
<dbReference type="AlphaFoldDB" id="A0A8J6HEK9"/>
<accession>A0A8J6HEK9</accession>
<reference evidence="3" key="2">
    <citation type="submission" date="2021-08" db="EMBL/GenBank/DDBJ databases">
        <authorList>
            <person name="Eriksson T."/>
        </authorList>
    </citation>
    <scope>NUCLEOTIDE SEQUENCE</scope>
    <source>
        <strain evidence="3">Stoneville</strain>
        <tissue evidence="3">Whole head</tissue>
    </source>
</reference>
<comment type="function">
    <text evidence="1">Catalyzes the reduction of fatty acyl-CoA to fatty alcohols.</text>
</comment>
<keyword evidence="1" id="KW-0521">NADP</keyword>
<keyword evidence="1" id="KW-0443">Lipid metabolism</keyword>
<dbReference type="InterPro" id="IPR013120">
    <property type="entry name" value="FAR_NAD-bd"/>
</dbReference>
<dbReference type="Pfam" id="PF07993">
    <property type="entry name" value="NAD_binding_4"/>
    <property type="match status" value="1"/>
</dbReference>